<accession>A0ABN2UCI1</accession>
<reference evidence="2 3" key="1">
    <citation type="journal article" date="2019" name="Int. J. Syst. Evol. Microbiol.">
        <title>The Global Catalogue of Microorganisms (GCM) 10K type strain sequencing project: providing services to taxonomists for standard genome sequencing and annotation.</title>
        <authorList>
            <consortium name="The Broad Institute Genomics Platform"/>
            <consortium name="The Broad Institute Genome Sequencing Center for Infectious Disease"/>
            <person name="Wu L."/>
            <person name="Ma J."/>
        </authorList>
    </citation>
    <scope>NUCLEOTIDE SEQUENCE [LARGE SCALE GENOMIC DNA]</scope>
    <source>
        <strain evidence="2 3">JCM 14283</strain>
    </source>
</reference>
<dbReference type="Pfam" id="PF04294">
    <property type="entry name" value="VanW"/>
    <property type="match status" value="1"/>
</dbReference>
<keyword evidence="1" id="KW-1133">Transmembrane helix</keyword>
<protein>
    <submittedName>
        <fullName evidence="2">VanW family protein</fullName>
    </submittedName>
</protein>
<dbReference type="InterPro" id="IPR007391">
    <property type="entry name" value="Vancomycin_resist_VanW"/>
</dbReference>
<comment type="caution">
    <text evidence="2">The sequence shown here is derived from an EMBL/GenBank/DDBJ whole genome shotgun (WGS) entry which is preliminary data.</text>
</comment>
<evidence type="ECO:0000313" key="2">
    <source>
        <dbReference type="EMBL" id="GAA2033827.1"/>
    </source>
</evidence>
<gene>
    <name evidence="2" type="ORF">GCM10009740_25470</name>
</gene>
<feature type="transmembrane region" description="Helical" evidence="1">
    <location>
        <begin position="20"/>
        <end position="39"/>
    </location>
</feature>
<dbReference type="PANTHER" id="PTHR35788:SF1">
    <property type="entry name" value="EXPORTED PROTEIN"/>
    <property type="match status" value="1"/>
</dbReference>
<proteinExistence type="predicted"/>
<evidence type="ECO:0000313" key="3">
    <source>
        <dbReference type="Proteomes" id="UP001501285"/>
    </source>
</evidence>
<dbReference type="Proteomes" id="UP001501285">
    <property type="component" value="Unassembled WGS sequence"/>
</dbReference>
<dbReference type="PANTHER" id="PTHR35788">
    <property type="entry name" value="EXPORTED PROTEIN-RELATED"/>
    <property type="match status" value="1"/>
</dbReference>
<sequence length="575" mass="61360">MSDDWHDDPRRERRSTALRLLVAVVVLGGGYAGLCAWSAQHAPATVSIGGIQVGGMTPEAARSAITRGSHSLLATPIALTVPGRPDTVQVVPQDAGLGVDLDRSLDGLVGFTLDPRVIWGKLTGTVRAPLLTRADDDALTAYLERLAPGLAVAPVEGRVSFPGGSLSVDLPEPGHTLDIAGTKLALRRAFPDSTSATAALRETQPRIDADTVQRVAAQFGSTAMSRPLTLVSGATKVLLPPADYAPLVSVVPDPSGGLVPHFDERGLARLVAGRVKVSTRAASSAGWVFEPNNGKPKLVPSVDGLVIDEDALAKRVVAAISSDDRTVDTRPSVAQPPFTTADAQKAGVTTLVADFRSPFPTNDPTRTKNLVVATSRLNGTYVPPGGTFSLNGILGERTEDKGYADGTVIIDGRLTRGTGGGISQVSTVVYNVAYFAGARFLEFSPHAFFIPRYPEGREATVYWPSIDNKWKNDTPHGMLLQTWVEGGFVHGRVWSTKTWDIASVKGPRRNVLPPKTIRSNSLKCYPQQPNPGFDVTVTREWRRPGSPELVRSEPVTTHYVPEDHIVCTNPKATPP</sequence>
<dbReference type="RefSeq" id="WP_343991858.1">
    <property type="nucleotide sequence ID" value="NZ_BAAANB010000021.1"/>
</dbReference>
<keyword evidence="3" id="KW-1185">Reference proteome</keyword>
<dbReference type="EMBL" id="BAAANB010000021">
    <property type="protein sequence ID" value="GAA2033827.1"/>
    <property type="molecule type" value="Genomic_DNA"/>
</dbReference>
<keyword evidence="1" id="KW-0472">Membrane</keyword>
<keyword evidence="1" id="KW-0812">Transmembrane</keyword>
<dbReference type="InterPro" id="IPR052913">
    <property type="entry name" value="Glycopeptide_resist_protein"/>
</dbReference>
<name>A0ABN2UCI1_9MICO</name>
<organism evidence="2 3">
    <name type="scientific">Terrabacter terrae</name>
    <dbReference type="NCBI Taxonomy" id="318434"/>
    <lineage>
        <taxon>Bacteria</taxon>
        <taxon>Bacillati</taxon>
        <taxon>Actinomycetota</taxon>
        <taxon>Actinomycetes</taxon>
        <taxon>Micrococcales</taxon>
        <taxon>Intrasporangiaceae</taxon>
        <taxon>Terrabacter</taxon>
    </lineage>
</organism>
<evidence type="ECO:0000256" key="1">
    <source>
        <dbReference type="SAM" id="Phobius"/>
    </source>
</evidence>